<name>A0ABY4PHS8_9LACO</name>
<dbReference type="InterPro" id="IPR050807">
    <property type="entry name" value="TransReg_Diox_bact_type"/>
</dbReference>
<dbReference type="InterPro" id="IPR001387">
    <property type="entry name" value="Cro/C1-type_HTH"/>
</dbReference>
<dbReference type="RefSeq" id="WP_249511141.1">
    <property type="nucleotide sequence ID" value="NZ_CP093362.1"/>
</dbReference>
<gene>
    <name evidence="3" type="ORF">MOO46_00740</name>
</gene>
<organism evidence="3 4">
    <name type="scientific">Apilactobacillus apisilvae</name>
    <dbReference type="NCBI Taxonomy" id="2923364"/>
    <lineage>
        <taxon>Bacteria</taxon>
        <taxon>Bacillati</taxon>
        <taxon>Bacillota</taxon>
        <taxon>Bacilli</taxon>
        <taxon>Lactobacillales</taxon>
        <taxon>Lactobacillaceae</taxon>
        <taxon>Apilactobacillus</taxon>
    </lineage>
</organism>
<dbReference type="SUPFAM" id="SSF47413">
    <property type="entry name" value="lambda repressor-like DNA-binding domains"/>
    <property type="match status" value="1"/>
</dbReference>
<evidence type="ECO:0000313" key="4">
    <source>
        <dbReference type="Proteomes" id="UP000831859"/>
    </source>
</evidence>
<keyword evidence="4" id="KW-1185">Reference proteome</keyword>
<dbReference type="SMART" id="SM00530">
    <property type="entry name" value="HTH_XRE"/>
    <property type="match status" value="1"/>
</dbReference>
<dbReference type="PROSITE" id="PS50943">
    <property type="entry name" value="HTH_CROC1"/>
    <property type="match status" value="1"/>
</dbReference>
<proteinExistence type="predicted"/>
<feature type="domain" description="HTH cro/C1-type" evidence="2">
    <location>
        <begin position="8"/>
        <end position="62"/>
    </location>
</feature>
<dbReference type="Proteomes" id="UP000831859">
    <property type="component" value="Chromosome"/>
</dbReference>
<sequence>MNTNGELIKQARERLGINQTQLAKMINRTQTTISNIENDNHKTDLDTFLLISDKLNISIDKFVDNDFSLSSCKIYKVKDYILNGNLFAAEKCLSGMKEYNIDENLIRSKFNFYKGYIKLRKYNNYTEAILLMQNAYMSLKTSDDCEHYIWVCSYLSNTFYKLKKYDEAYYFCNKSLNFIKHNEVINHSSDIIKDSYNVLHYVLCQTNRYEEAKYISGLVGYRELAFTSTFEILLRENHDDEKFHQLIKDIMNSGISLPISFKKITKEHNLL</sequence>
<evidence type="ECO:0000259" key="2">
    <source>
        <dbReference type="PROSITE" id="PS50943"/>
    </source>
</evidence>
<dbReference type="EMBL" id="CP093362">
    <property type="protein sequence ID" value="UQS85162.1"/>
    <property type="molecule type" value="Genomic_DNA"/>
</dbReference>
<accession>A0ABY4PHS8</accession>
<dbReference type="SUPFAM" id="SSF48452">
    <property type="entry name" value="TPR-like"/>
    <property type="match status" value="1"/>
</dbReference>
<dbReference type="InterPro" id="IPR010982">
    <property type="entry name" value="Lambda_DNA-bd_dom_sf"/>
</dbReference>
<dbReference type="Pfam" id="PF01381">
    <property type="entry name" value="HTH_3"/>
    <property type="match status" value="1"/>
</dbReference>
<evidence type="ECO:0000313" key="3">
    <source>
        <dbReference type="EMBL" id="UQS85162.1"/>
    </source>
</evidence>
<reference evidence="3 4" key="1">
    <citation type="journal article" date="2022" name="Int. J. Syst. Evol. Microbiol.">
        <title>Apilactobacillus apisilvae sp. nov., Nicolia spurrieriana gen. nov. sp. nov., Bombilactobacillus folatiphilus sp. nov. and Bombilactobacillus thymidiniphilus sp. nov., four new lactic acid bacterial isolates from stingless bees Tetragonula carbonaria and Austroplebeia australis.</title>
        <authorList>
            <person name="Oliphant S.A."/>
            <person name="Watson-Haigh N.S."/>
            <person name="Sumby K.M."/>
            <person name="Gardner J."/>
            <person name="Groom S."/>
            <person name="Jiranek V."/>
        </authorList>
    </citation>
    <scope>NUCLEOTIDE SEQUENCE [LARGE SCALE GENOMIC DNA]</scope>
    <source>
        <strain evidence="3 4">SG5_A10</strain>
    </source>
</reference>
<keyword evidence="1" id="KW-0238">DNA-binding</keyword>
<dbReference type="PANTHER" id="PTHR46797">
    <property type="entry name" value="HTH-TYPE TRANSCRIPTIONAL REGULATOR"/>
    <property type="match status" value="1"/>
</dbReference>
<dbReference type="Gene3D" id="1.25.40.10">
    <property type="entry name" value="Tetratricopeptide repeat domain"/>
    <property type="match status" value="1"/>
</dbReference>
<dbReference type="PANTHER" id="PTHR46797:SF1">
    <property type="entry name" value="METHYLPHOSPHONATE SYNTHASE"/>
    <property type="match status" value="1"/>
</dbReference>
<protein>
    <submittedName>
        <fullName evidence="3">Helix-turn-helix domain-containing protein</fullName>
    </submittedName>
</protein>
<evidence type="ECO:0000256" key="1">
    <source>
        <dbReference type="ARBA" id="ARBA00023125"/>
    </source>
</evidence>
<dbReference type="Gene3D" id="1.10.260.40">
    <property type="entry name" value="lambda repressor-like DNA-binding domains"/>
    <property type="match status" value="1"/>
</dbReference>
<dbReference type="InterPro" id="IPR011990">
    <property type="entry name" value="TPR-like_helical_dom_sf"/>
</dbReference>
<dbReference type="CDD" id="cd00093">
    <property type="entry name" value="HTH_XRE"/>
    <property type="match status" value="1"/>
</dbReference>